<feature type="transmembrane region" description="Helical" evidence="9">
    <location>
        <begin position="216"/>
        <end position="238"/>
    </location>
</feature>
<keyword evidence="6 9" id="KW-1133">Transmembrane helix</keyword>
<keyword evidence="3" id="KW-0808">Transferase</keyword>
<feature type="transmembrane region" description="Helical" evidence="9">
    <location>
        <begin position="192"/>
        <end position="210"/>
    </location>
</feature>
<evidence type="ECO:0000256" key="3">
    <source>
        <dbReference type="ARBA" id="ARBA00022679"/>
    </source>
</evidence>
<dbReference type="GO" id="GO:0008374">
    <property type="term" value="F:O-acyltransferase activity"/>
    <property type="evidence" value="ECO:0007669"/>
    <property type="project" value="InterPro"/>
</dbReference>
<evidence type="ECO:0000256" key="9">
    <source>
        <dbReference type="SAM" id="Phobius"/>
    </source>
</evidence>
<evidence type="ECO:0000313" key="11">
    <source>
        <dbReference type="Proteomes" id="UP000719412"/>
    </source>
</evidence>
<keyword evidence="4 9" id="KW-0812">Transmembrane</keyword>
<keyword evidence="7 9" id="KW-0472">Membrane</keyword>
<sequence length="282" mass="33163">MKIYDSVRLLMKQHAFVRTNVPRVTSYKPHSDKALSLPNFQKFIYFIFAPTFIYRDEYPRTQTIRWKFVFYNFGEVLGIIWLLSLVVERFLIPHFEDICLRKYTLSEVMVPVVANSLPGILFMLCGFYSVLHSFQNAFAEMLTFGDRMFYKEWWTSRSLSEYYRTWNVVVHDWLFTYIYKDMYEIVVPKSKVVAKLAVFLISAVIHEWILSNVLKLFLPIQFTQFFIAGAVLALLNMLDLPVGSTQYTNENLAPPSSSTSCSFYYPDSWERFESPFDDVVGV</sequence>
<keyword evidence="8" id="KW-0012">Acyltransferase</keyword>
<dbReference type="PANTHER" id="PTHR10408">
    <property type="entry name" value="STEROL O-ACYLTRANSFERASE"/>
    <property type="match status" value="1"/>
</dbReference>
<accession>A0A8J6LCX1</accession>
<proteinExistence type="inferred from homology"/>
<organism evidence="10 11">
    <name type="scientific">Tenebrio molitor</name>
    <name type="common">Yellow mealworm beetle</name>
    <dbReference type="NCBI Taxonomy" id="7067"/>
    <lineage>
        <taxon>Eukaryota</taxon>
        <taxon>Metazoa</taxon>
        <taxon>Ecdysozoa</taxon>
        <taxon>Arthropoda</taxon>
        <taxon>Hexapoda</taxon>
        <taxon>Insecta</taxon>
        <taxon>Pterygota</taxon>
        <taxon>Neoptera</taxon>
        <taxon>Endopterygota</taxon>
        <taxon>Coleoptera</taxon>
        <taxon>Polyphaga</taxon>
        <taxon>Cucujiformia</taxon>
        <taxon>Tenebrionidae</taxon>
        <taxon>Tenebrio</taxon>
    </lineage>
</organism>
<dbReference type="EMBL" id="JABDTM020022217">
    <property type="protein sequence ID" value="KAH0816007.1"/>
    <property type="molecule type" value="Genomic_DNA"/>
</dbReference>
<feature type="transmembrane region" description="Helical" evidence="9">
    <location>
        <begin position="68"/>
        <end position="92"/>
    </location>
</feature>
<dbReference type="InterPro" id="IPR014371">
    <property type="entry name" value="Oat_ACAT_DAG_ARE"/>
</dbReference>
<evidence type="ECO:0000313" key="10">
    <source>
        <dbReference type="EMBL" id="KAH0816007.1"/>
    </source>
</evidence>
<dbReference type="AlphaFoldDB" id="A0A8J6LCX1"/>
<comment type="subcellular location">
    <subcellularLocation>
        <location evidence="1">Endoplasmic reticulum membrane</location>
        <topology evidence="1">Multi-pass membrane protein</topology>
    </subcellularLocation>
</comment>
<dbReference type="GO" id="GO:0005789">
    <property type="term" value="C:endoplasmic reticulum membrane"/>
    <property type="evidence" value="ECO:0007669"/>
    <property type="project" value="UniProtKB-SubCell"/>
</dbReference>
<comment type="similarity">
    <text evidence="2">Belongs to the membrane-bound acyltransferase family. Sterol o-acyltransferase subfamily.</text>
</comment>
<dbReference type="InterPro" id="IPR004299">
    <property type="entry name" value="MBOAT_fam"/>
</dbReference>
<comment type="caution">
    <text evidence="10">The sequence shown here is derived from an EMBL/GenBank/DDBJ whole genome shotgun (WGS) entry which is preliminary data.</text>
</comment>
<evidence type="ECO:0000256" key="8">
    <source>
        <dbReference type="ARBA" id="ARBA00023315"/>
    </source>
</evidence>
<reference evidence="10" key="2">
    <citation type="submission" date="2021-08" db="EMBL/GenBank/DDBJ databases">
        <authorList>
            <person name="Eriksson T."/>
        </authorList>
    </citation>
    <scope>NUCLEOTIDE SEQUENCE</scope>
    <source>
        <strain evidence="10">Stoneville</strain>
        <tissue evidence="10">Whole head</tissue>
    </source>
</reference>
<gene>
    <name evidence="10" type="ORF">GEV33_006784</name>
</gene>
<keyword evidence="11" id="KW-1185">Reference proteome</keyword>
<dbReference type="Pfam" id="PF03062">
    <property type="entry name" value="MBOAT"/>
    <property type="match status" value="1"/>
</dbReference>
<keyword evidence="5" id="KW-0256">Endoplasmic reticulum</keyword>
<evidence type="ECO:0000256" key="7">
    <source>
        <dbReference type="ARBA" id="ARBA00023136"/>
    </source>
</evidence>
<evidence type="ECO:0000256" key="2">
    <source>
        <dbReference type="ARBA" id="ARBA00009010"/>
    </source>
</evidence>
<dbReference type="Proteomes" id="UP000719412">
    <property type="component" value="Unassembled WGS sequence"/>
</dbReference>
<dbReference type="PANTHER" id="PTHR10408:SF8">
    <property type="entry name" value="O-ACYLTRANSFERASE"/>
    <property type="match status" value="1"/>
</dbReference>
<evidence type="ECO:0008006" key="12">
    <source>
        <dbReference type="Google" id="ProtNLM"/>
    </source>
</evidence>
<reference evidence="10" key="1">
    <citation type="journal article" date="2020" name="J Insects Food Feed">
        <title>The yellow mealworm (Tenebrio molitor) genome: a resource for the emerging insects as food and feed industry.</title>
        <authorList>
            <person name="Eriksson T."/>
            <person name="Andere A."/>
            <person name="Kelstrup H."/>
            <person name="Emery V."/>
            <person name="Picard C."/>
        </authorList>
    </citation>
    <scope>NUCLEOTIDE SEQUENCE</scope>
    <source>
        <strain evidence="10">Stoneville</strain>
        <tissue evidence="10">Whole head</tissue>
    </source>
</reference>
<evidence type="ECO:0000256" key="1">
    <source>
        <dbReference type="ARBA" id="ARBA00004477"/>
    </source>
</evidence>
<dbReference type="GO" id="GO:0008203">
    <property type="term" value="P:cholesterol metabolic process"/>
    <property type="evidence" value="ECO:0007669"/>
    <property type="project" value="TreeGrafter"/>
</dbReference>
<protein>
    <recommendedName>
        <fullName evidence="12">Sterol O-acyltransferase 2</fullName>
    </recommendedName>
</protein>
<feature type="transmembrane region" description="Helical" evidence="9">
    <location>
        <begin position="112"/>
        <end position="131"/>
    </location>
</feature>
<evidence type="ECO:0000256" key="4">
    <source>
        <dbReference type="ARBA" id="ARBA00022692"/>
    </source>
</evidence>
<name>A0A8J6LCX1_TENMO</name>
<evidence type="ECO:0000256" key="5">
    <source>
        <dbReference type="ARBA" id="ARBA00022824"/>
    </source>
</evidence>
<evidence type="ECO:0000256" key="6">
    <source>
        <dbReference type="ARBA" id="ARBA00022989"/>
    </source>
</evidence>